<gene>
    <name evidence="9" type="ORF">SAMN02745912_02513</name>
</gene>
<proteinExistence type="inferred from homology"/>
<keyword evidence="4 7" id="KW-0812">Transmembrane</keyword>
<dbReference type="STRING" id="1121301.SAMN02745912_02513"/>
<organism evidence="9 10">
    <name type="scientific">Paramaledivibacter caminithermalis (strain DSM 15212 / CIP 107654 / DViRD3)</name>
    <name type="common">Clostridium caminithermale</name>
    <dbReference type="NCBI Taxonomy" id="1121301"/>
    <lineage>
        <taxon>Bacteria</taxon>
        <taxon>Bacillati</taxon>
        <taxon>Bacillota</taxon>
        <taxon>Clostridia</taxon>
        <taxon>Peptostreptococcales</taxon>
        <taxon>Caminicellaceae</taxon>
        <taxon>Paramaledivibacter</taxon>
    </lineage>
</organism>
<feature type="transmembrane region" description="Helical" evidence="7">
    <location>
        <begin position="187"/>
        <end position="209"/>
    </location>
</feature>
<keyword evidence="5 7" id="KW-1133">Transmembrane helix</keyword>
<feature type="transmembrane region" description="Helical" evidence="7">
    <location>
        <begin position="147"/>
        <end position="166"/>
    </location>
</feature>
<comment type="subcellular location">
    <subcellularLocation>
        <location evidence="1 7">Cell membrane</location>
        <topology evidence="1 7">Multi-pass membrane protein</topology>
    </subcellularLocation>
</comment>
<dbReference type="PANTHER" id="PTHR43744">
    <property type="entry name" value="ABC TRANSPORTER PERMEASE PROTEIN MG189-RELATED-RELATED"/>
    <property type="match status" value="1"/>
</dbReference>
<dbReference type="Proteomes" id="UP000184465">
    <property type="component" value="Unassembled WGS sequence"/>
</dbReference>
<sequence length="281" mass="32201">MGCIKLLSLTKKQKIIVYTLLIGSTILFLFPYFWMITSAFKSEAELYAYPPKWIPSKWHINNFIESWTSQPFNQFFINSAIVVIFTTIGQVISCSLIAYGFSRFHFKGRDILFMILLATMMIPWDVTMIPLYMEFNVLGWINTLKPLIVPAWFGSAFYIFLLRQFLLTIPVELEEAARIDGANSFQIYYKIFLPLMKPSLILIAVFNMLTVWNDYLGPLIFLNDQSKYTLTLGLAQFKGVYDVDMSAVMAITTLICIPPLIVFFIAQKHIIEGIGNTGLKG</sequence>
<dbReference type="PANTHER" id="PTHR43744:SF6">
    <property type="entry name" value="ABC TRANSPORTER PERMEASE PROTEIN YESQ-RELATED"/>
    <property type="match status" value="1"/>
</dbReference>
<reference evidence="9 10" key="1">
    <citation type="submission" date="2016-11" db="EMBL/GenBank/DDBJ databases">
        <authorList>
            <person name="Jaros S."/>
            <person name="Januszkiewicz K."/>
            <person name="Wedrychowicz H."/>
        </authorList>
    </citation>
    <scope>NUCLEOTIDE SEQUENCE [LARGE SCALE GENOMIC DNA]</scope>
    <source>
        <strain evidence="9 10">DSM 15212</strain>
    </source>
</reference>
<dbReference type="Gene3D" id="1.10.3720.10">
    <property type="entry name" value="MetI-like"/>
    <property type="match status" value="1"/>
</dbReference>
<evidence type="ECO:0000256" key="5">
    <source>
        <dbReference type="ARBA" id="ARBA00022989"/>
    </source>
</evidence>
<dbReference type="InterPro" id="IPR035906">
    <property type="entry name" value="MetI-like_sf"/>
</dbReference>
<dbReference type="GO" id="GO:0055085">
    <property type="term" value="P:transmembrane transport"/>
    <property type="evidence" value="ECO:0007669"/>
    <property type="project" value="InterPro"/>
</dbReference>
<evidence type="ECO:0000313" key="10">
    <source>
        <dbReference type="Proteomes" id="UP000184465"/>
    </source>
</evidence>
<feature type="domain" description="ABC transmembrane type-1" evidence="8">
    <location>
        <begin position="76"/>
        <end position="266"/>
    </location>
</feature>
<evidence type="ECO:0000256" key="3">
    <source>
        <dbReference type="ARBA" id="ARBA00022475"/>
    </source>
</evidence>
<dbReference type="SUPFAM" id="SSF161098">
    <property type="entry name" value="MetI-like"/>
    <property type="match status" value="1"/>
</dbReference>
<keyword evidence="2 7" id="KW-0813">Transport</keyword>
<keyword evidence="10" id="KW-1185">Reference proteome</keyword>
<keyword evidence="9" id="KW-0762">Sugar transport</keyword>
<evidence type="ECO:0000256" key="4">
    <source>
        <dbReference type="ARBA" id="ARBA00022692"/>
    </source>
</evidence>
<comment type="similarity">
    <text evidence="7">Belongs to the binding-protein-dependent transport system permease family.</text>
</comment>
<dbReference type="Pfam" id="PF00528">
    <property type="entry name" value="BPD_transp_1"/>
    <property type="match status" value="1"/>
</dbReference>
<dbReference type="CDD" id="cd06261">
    <property type="entry name" value="TM_PBP2"/>
    <property type="match status" value="1"/>
</dbReference>
<evidence type="ECO:0000256" key="6">
    <source>
        <dbReference type="ARBA" id="ARBA00023136"/>
    </source>
</evidence>
<dbReference type="AlphaFoldDB" id="A0A1M6QBG3"/>
<evidence type="ECO:0000256" key="2">
    <source>
        <dbReference type="ARBA" id="ARBA00022448"/>
    </source>
</evidence>
<evidence type="ECO:0000313" key="9">
    <source>
        <dbReference type="EMBL" id="SHK17521.1"/>
    </source>
</evidence>
<dbReference type="OrthoDB" id="9787837at2"/>
<name>A0A1M6QBG3_PARC5</name>
<protein>
    <submittedName>
        <fullName evidence="9">Multiple sugar transport system permease protein</fullName>
    </submittedName>
</protein>
<keyword evidence="3" id="KW-1003">Cell membrane</keyword>
<evidence type="ECO:0000259" key="8">
    <source>
        <dbReference type="PROSITE" id="PS50928"/>
    </source>
</evidence>
<dbReference type="EMBL" id="FRAG01000032">
    <property type="protein sequence ID" value="SHK17521.1"/>
    <property type="molecule type" value="Genomic_DNA"/>
</dbReference>
<dbReference type="InterPro" id="IPR000515">
    <property type="entry name" value="MetI-like"/>
</dbReference>
<keyword evidence="6 7" id="KW-0472">Membrane</keyword>
<feature type="transmembrane region" description="Helical" evidence="7">
    <location>
        <begin position="15"/>
        <end position="34"/>
    </location>
</feature>
<feature type="transmembrane region" description="Helical" evidence="7">
    <location>
        <begin position="111"/>
        <end position="132"/>
    </location>
</feature>
<evidence type="ECO:0000256" key="7">
    <source>
        <dbReference type="RuleBase" id="RU363032"/>
    </source>
</evidence>
<dbReference type="PROSITE" id="PS50928">
    <property type="entry name" value="ABC_TM1"/>
    <property type="match status" value="1"/>
</dbReference>
<accession>A0A1M6QBG3</accession>
<feature type="transmembrane region" description="Helical" evidence="7">
    <location>
        <begin position="247"/>
        <end position="266"/>
    </location>
</feature>
<evidence type="ECO:0000256" key="1">
    <source>
        <dbReference type="ARBA" id="ARBA00004651"/>
    </source>
</evidence>
<dbReference type="GO" id="GO:0005886">
    <property type="term" value="C:plasma membrane"/>
    <property type="evidence" value="ECO:0007669"/>
    <property type="project" value="UniProtKB-SubCell"/>
</dbReference>
<feature type="transmembrane region" description="Helical" evidence="7">
    <location>
        <begin position="75"/>
        <end position="99"/>
    </location>
</feature>